<evidence type="ECO:0000313" key="3">
    <source>
        <dbReference type="Proteomes" id="UP000077202"/>
    </source>
</evidence>
<feature type="coiled-coil region" evidence="1">
    <location>
        <begin position="250"/>
        <end position="298"/>
    </location>
</feature>
<gene>
    <name evidence="2" type="ORF">AXG93_4874s1230</name>
</gene>
<sequence length="397" mass="44085">MEPSRASRKDKGKVVLTEEIPPMLDEFPSAGIRMRTPRERTAEVLAVSNTEEDLVALEEVAEVLAVSNTKEDLVALEEVVAKAVEDVVAAECGPQKVASPRTSIGTVILETGNDPSAEEAQSQALSAADMLCVQVAAAAEVAVKERKSQSTEARYQVLQKKLSEEVEKRRYSEKVCEDLRENVERAKCVTVDLLKGLEACRTAYDPESLRVDELTATAKKKEQEYDTEFAKRSKKLADYEVARILDSELIEKLKARCSELRSQRSQAEEQLCEMETRLTEAEGKNRQLSEQARDALTAMVNRCLRGCVLWQIETHNWLWLRELEYRAAELIAGSGRRQRRLAKKLNAFLSRSRDAVVNLELELVGVLKRLGLDGKLEGAATADSAGLGPVRSSHKSG</sequence>
<comment type="caution">
    <text evidence="2">The sequence shown here is derived from an EMBL/GenBank/DDBJ whole genome shotgun (WGS) entry which is preliminary data.</text>
</comment>
<name>A0A176WEX2_MARPO</name>
<reference evidence="2" key="1">
    <citation type="submission" date="2016-03" db="EMBL/GenBank/DDBJ databases">
        <title>Mechanisms controlling the formation of the plant cell surface in tip-growing cells are functionally conserved among land plants.</title>
        <authorList>
            <person name="Honkanen S."/>
            <person name="Jones V.A."/>
            <person name="Morieri G."/>
            <person name="Champion C."/>
            <person name="Hetherington A.J."/>
            <person name="Kelly S."/>
            <person name="Saint-Marcoux D."/>
            <person name="Proust H."/>
            <person name="Prescott H."/>
            <person name="Dolan L."/>
        </authorList>
    </citation>
    <scope>NUCLEOTIDE SEQUENCE [LARGE SCALE GENOMIC DNA]</scope>
    <source>
        <tissue evidence="2">Whole gametophyte</tissue>
    </source>
</reference>
<protein>
    <submittedName>
        <fullName evidence="2">Uncharacterized protein</fullName>
    </submittedName>
</protein>
<proteinExistence type="predicted"/>
<keyword evidence="1" id="KW-0175">Coiled coil</keyword>
<dbReference type="AlphaFoldDB" id="A0A176WEX2"/>
<evidence type="ECO:0000313" key="2">
    <source>
        <dbReference type="EMBL" id="OAE31760.1"/>
    </source>
</evidence>
<evidence type="ECO:0000256" key="1">
    <source>
        <dbReference type="SAM" id="Coils"/>
    </source>
</evidence>
<dbReference type="EMBL" id="LVLJ01000985">
    <property type="protein sequence ID" value="OAE31760.1"/>
    <property type="molecule type" value="Genomic_DNA"/>
</dbReference>
<dbReference type="Proteomes" id="UP000077202">
    <property type="component" value="Unassembled WGS sequence"/>
</dbReference>
<keyword evidence="3" id="KW-1185">Reference proteome</keyword>
<organism evidence="2 3">
    <name type="scientific">Marchantia polymorpha subsp. ruderalis</name>
    <dbReference type="NCBI Taxonomy" id="1480154"/>
    <lineage>
        <taxon>Eukaryota</taxon>
        <taxon>Viridiplantae</taxon>
        <taxon>Streptophyta</taxon>
        <taxon>Embryophyta</taxon>
        <taxon>Marchantiophyta</taxon>
        <taxon>Marchantiopsida</taxon>
        <taxon>Marchantiidae</taxon>
        <taxon>Marchantiales</taxon>
        <taxon>Marchantiaceae</taxon>
        <taxon>Marchantia</taxon>
    </lineage>
</organism>
<accession>A0A176WEX2</accession>